<evidence type="ECO:0000259" key="1">
    <source>
        <dbReference type="PROSITE" id="PS50800"/>
    </source>
</evidence>
<sequence length="246" mass="28301">MEDFWETLALQMIGRGFVKRQSDNPFTGHPNYQFWAPWIGRHTRKSNQFLNTEFEKFHQPKEAEICDITVSEDRLKNELHKKKVSVIRKLCKECGIDSIGSKTDLLERLSSEMKTRQTYDKVFEKIWGASESPRDFADILLSWKHIPNVVIYDFARGLATHTNLRSPEVLTFTPHEGRLADPTDSNIKMAKEGKFKISLPWLNIKNKSPTAMAIKLQAQQSTVSSMANFMKTILKINGMLSARLVL</sequence>
<name>A0A9W7X0A1_TRIRA</name>
<dbReference type="AlphaFoldDB" id="A0A9W7X0A1"/>
<dbReference type="Gene3D" id="1.10.720.30">
    <property type="entry name" value="SAP domain"/>
    <property type="match status" value="1"/>
</dbReference>
<gene>
    <name evidence="2" type="ORF">IRJ41_011056</name>
</gene>
<evidence type="ECO:0000313" key="2">
    <source>
        <dbReference type="EMBL" id="KAI7811673.1"/>
    </source>
</evidence>
<organism evidence="2 3">
    <name type="scientific">Triplophysa rosa</name>
    <name type="common">Cave loach</name>
    <dbReference type="NCBI Taxonomy" id="992332"/>
    <lineage>
        <taxon>Eukaryota</taxon>
        <taxon>Metazoa</taxon>
        <taxon>Chordata</taxon>
        <taxon>Craniata</taxon>
        <taxon>Vertebrata</taxon>
        <taxon>Euteleostomi</taxon>
        <taxon>Actinopterygii</taxon>
        <taxon>Neopterygii</taxon>
        <taxon>Teleostei</taxon>
        <taxon>Ostariophysi</taxon>
        <taxon>Cypriniformes</taxon>
        <taxon>Nemacheilidae</taxon>
        <taxon>Triplophysa</taxon>
    </lineage>
</organism>
<keyword evidence="3" id="KW-1185">Reference proteome</keyword>
<dbReference type="InterPro" id="IPR036361">
    <property type="entry name" value="SAP_dom_sf"/>
</dbReference>
<dbReference type="PANTHER" id="PTHR17609">
    <property type="entry name" value="HMG DOMAIN-CONTAINING PROTEIN 3"/>
    <property type="match status" value="1"/>
</dbReference>
<comment type="caution">
    <text evidence="2">The sequence shown here is derived from an EMBL/GenBank/DDBJ whole genome shotgun (WGS) entry which is preliminary data.</text>
</comment>
<reference evidence="2" key="1">
    <citation type="submission" date="2021-02" db="EMBL/GenBank/DDBJ databases">
        <title>Comparative genomics reveals that relaxation of natural selection precedes convergent phenotypic evolution of cavefish.</title>
        <authorList>
            <person name="Peng Z."/>
        </authorList>
    </citation>
    <scope>NUCLEOTIDE SEQUENCE</scope>
    <source>
        <tissue evidence="2">Muscle</tissue>
    </source>
</reference>
<evidence type="ECO:0000313" key="3">
    <source>
        <dbReference type="Proteomes" id="UP001059041"/>
    </source>
</evidence>
<protein>
    <recommendedName>
        <fullName evidence="1">SAP domain-containing protein</fullName>
    </recommendedName>
</protein>
<proteinExistence type="predicted"/>
<dbReference type="EMBL" id="JAFHDT010000003">
    <property type="protein sequence ID" value="KAI7811673.1"/>
    <property type="molecule type" value="Genomic_DNA"/>
</dbReference>
<feature type="domain" description="SAP" evidence="1">
    <location>
        <begin position="79"/>
        <end position="113"/>
    </location>
</feature>
<dbReference type="InterPro" id="IPR003034">
    <property type="entry name" value="SAP_dom"/>
</dbReference>
<dbReference type="PANTHER" id="PTHR17609:SF3">
    <property type="entry name" value="SAP DOMAIN-CONTAINING PROTEIN"/>
    <property type="match status" value="1"/>
</dbReference>
<dbReference type="PROSITE" id="PS50800">
    <property type="entry name" value="SAP"/>
    <property type="match status" value="1"/>
</dbReference>
<dbReference type="SUPFAM" id="SSF68906">
    <property type="entry name" value="SAP domain"/>
    <property type="match status" value="1"/>
</dbReference>
<dbReference type="Proteomes" id="UP001059041">
    <property type="component" value="Linkage Group LG3"/>
</dbReference>
<dbReference type="InterPro" id="IPR039598">
    <property type="entry name" value="HMGXB3"/>
</dbReference>
<accession>A0A9W7X0A1</accession>
<dbReference type="Pfam" id="PF02037">
    <property type="entry name" value="SAP"/>
    <property type="match status" value="1"/>
</dbReference>